<reference evidence="6 7" key="2">
    <citation type="submission" date="2018-08" db="EMBL/GenBank/DDBJ databases">
        <title>A genome reference for cultivated species of the human gut microbiota.</title>
        <authorList>
            <person name="Zou Y."/>
            <person name="Xue W."/>
            <person name="Luo G."/>
        </authorList>
    </citation>
    <scope>NUCLEOTIDE SEQUENCE [LARGE SCALE GENOMIC DNA]</scope>
    <source>
        <strain evidence="3 6">AF19-13AC</strain>
        <strain evidence="4 7">TF05-11AC</strain>
    </source>
</reference>
<sequence>MKYNRVEAARRIRKRRKELGLTSAEVADKIGRANHYYGDIERGTCGMSIDTLIELTEILEISSDYILFGKRTGNEISNAARACRILRQWDEGKQERAVDLMKYYLELDK</sequence>
<dbReference type="PROSITE" id="PS50943">
    <property type="entry name" value="HTH_CROC1"/>
    <property type="match status" value="1"/>
</dbReference>
<dbReference type="GO" id="GO:0003677">
    <property type="term" value="F:DNA binding"/>
    <property type="evidence" value="ECO:0007669"/>
    <property type="project" value="InterPro"/>
</dbReference>
<protein>
    <submittedName>
        <fullName evidence="2">Putative HTH-type transcriptional regulator type 3</fullName>
    </submittedName>
    <submittedName>
        <fullName evidence="3">XRE family transcriptional regulator</fullName>
    </submittedName>
</protein>
<evidence type="ECO:0000259" key="1">
    <source>
        <dbReference type="PROSITE" id="PS50943"/>
    </source>
</evidence>
<dbReference type="Proteomes" id="UP000095651">
    <property type="component" value="Unassembled WGS sequence"/>
</dbReference>
<evidence type="ECO:0000313" key="6">
    <source>
        <dbReference type="Proteomes" id="UP000261023"/>
    </source>
</evidence>
<name>A0A174J8S2_9FIRM</name>
<dbReference type="InterPro" id="IPR010982">
    <property type="entry name" value="Lambda_DNA-bd_dom_sf"/>
</dbReference>
<dbReference type="Proteomes" id="UP000261257">
    <property type="component" value="Unassembled WGS sequence"/>
</dbReference>
<dbReference type="RefSeq" id="WP_025529440.1">
    <property type="nucleotide sequence ID" value="NZ_CABIXC010000015.1"/>
</dbReference>
<evidence type="ECO:0000313" key="7">
    <source>
        <dbReference type="Proteomes" id="UP000261257"/>
    </source>
</evidence>
<dbReference type="EMBL" id="QSSQ01000062">
    <property type="protein sequence ID" value="RGL92937.1"/>
    <property type="molecule type" value="Genomic_DNA"/>
</dbReference>
<dbReference type="Pfam" id="PF01381">
    <property type="entry name" value="HTH_3"/>
    <property type="match status" value="1"/>
</dbReference>
<dbReference type="SUPFAM" id="SSF47413">
    <property type="entry name" value="lambda repressor-like DNA-binding domains"/>
    <property type="match status" value="1"/>
</dbReference>
<dbReference type="CDD" id="cd00093">
    <property type="entry name" value="HTH_XRE"/>
    <property type="match status" value="1"/>
</dbReference>
<dbReference type="Gene3D" id="1.10.260.40">
    <property type="entry name" value="lambda repressor-like DNA-binding domains"/>
    <property type="match status" value="1"/>
</dbReference>
<dbReference type="EMBL" id="CYZE01000015">
    <property type="protein sequence ID" value="CUO96053.1"/>
    <property type="molecule type" value="Genomic_DNA"/>
</dbReference>
<dbReference type="InterPro" id="IPR001387">
    <property type="entry name" value="Cro/C1-type_HTH"/>
</dbReference>
<dbReference type="Proteomes" id="UP000261023">
    <property type="component" value="Unassembled WGS sequence"/>
</dbReference>
<accession>A0A174J8S2</accession>
<dbReference type="OrthoDB" id="371153at2"/>
<dbReference type="EMBL" id="QTJW01000003">
    <property type="protein sequence ID" value="RGD71640.1"/>
    <property type="molecule type" value="Genomic_DNA"/>
</dbReference>
<dbReference type="SMART" id="SM00530">
    <property type="entry name" value="HTH_XRE"/>
    <property type="match status" value="1"/>
</dbReference>
<evidence type="ECO:0000313" key="3">
    <source>
        <dbReference type="EMBL" id="RGD71640.1"/>
    </source>
</evidence>
<proteinExistence type="predicted"/>
<dbReference type="AlphaFoldDB" id="A0A174J8S2"/>
<reference evidence="2 5" key="1">
    <citation type="submission" date="2015-09" db="EMBL/GenBank/DDBJ databases">
        <authorList>
            <consortium name="Pathogen Informatics"/>
        </authorList>
    </citation>
    <scope>NUCLEOTIDE SEQUENCE [LARGE SCALE GENOMIC DNA]</scope>
    <source>
        <strain evidence="2 5">2789STDY5608850</strain>
    </source>
</reference>
<gene>
    <name evidence="3" type="ORF">DWX31_04995</name>
    <name evidence="4" type="ORF">DXC39_31355</name>
    <name evidence="2" type="ORF">ERS852407_04534</name>
</gene>
<feature type="domain" description="HTH cro/C1-type" evidence="1">
    <location>
        <begin position="12"/>
        <end position="66"/>
    </location>
</feature>
<organism evidence="2 5">
    <name type="scientific">Hungatella hathewayi</name>
    <dbReference type="NCBI Taxonomy" id="154046"/>
    <lineage>
        <taxon>Bacteria</taxon>
        <taxon>Bacillati</taxon>
        <taxon>Bacillota</taxon>
        <taxon>Clostridia</taxon>
        <taxon>Lachnospirales</taxon>
        <taxon>Lachnospiraceae</taxon>
        <taxon>Hungatella</taxon>
    </lineage>
</organism>
<evidence type="ECO:0000313" key="2">
    <source>
        <dbReference type="EMBL" id="CUO96053.1"/>
    </source>
</evidence>
<evidence type="ECO:0000313" key="4">
    <source>
        <dbReference type="EMBL" id="RGL92937.1"/>
    </source>
</evidence>
<evidence type="ECO:0000313" key="5">
    <source>
        <dbReference type="Proteomes" id="UP000095651"/>
    </source>
</evidence>